<feature type="transmembrane region" description="Helical" evidence="4">
    <location>
        <begin position="48"/>
        <end position="71"/>
    </location>
</feature>
<keyword evidence="4" id="KW-1133">Transmembrane helix</keyword>
<keyword evidence="1" id="KW-0430">Lectin</keyword>
<accession>A0A286ZL46</accession>
<evidence type="ECO:0000259" key="5">
    <source>
        <dbReference type="PROSITE" id="PS50041"/>
    </source>
</evidence>
<reference evidence="6" key="3">
    <citation type="submission" date="2025-08" db="UniProtKB">
        <authorList>
            <consortium name="Ensembl"/>
        </authorList>
    </citation>
    <scope>IDENTIFICATION</scope>
</reference>
<dbReference type="GO" id="GO:0030246">
    <property type="term" value="F:carbohydrate binding"/>
    <property type="evidence" value="ECO:0007669"/>
    <property type="project" value="UniProtKB-KW"/>
</dbReference>
<dbReference type="InterPro" id="IPR001304">
    <property type="entry name" value="C-type_lectin-like"/>
</dbReference>
<dbReference type="SMART" id="SM00034">
    <property type="entry name" value="CLECT"/>
    <property type="match status" value="1"/>
</dbReference>
<dbReference type="AlphaFoldDB" id="A0A286ZL46"/>
<feature type="domain" description="C-type lectin" evidence="5">
    <location>
        <begin position="273"/>
        <end position="385"/>
    </location>
</feature>
<dbReference type="PROSITE" id="PS50041">
    <property type="entry name" value="C_TYPE_LECTIN_2"/>
    <property type="match status" value="1"/>
</dbReference>
<dbReference type="PANTHER" id="PTHR22803">
    <property type="entry name" value="MANNOSE, PHOSPHOLIPASE, LECTIN RECEPTOR RELATED"/>
    <property type="match status" value="1"/>
</dbReference>
<evidence type="ECO:0000256" key="1">
    <source>
        <dbReference type="ARBA" id="ARBA00022734"/>
    </source>
</evidence>
<feature type="region of interest" description="Disordered" evidence="3">
    <location>
        <begin position="1"/>
        <end position="36"/>
    </location>
</feature>
<evidence type="ECO:0000256" key="2">
    <source>
        <dbReference type="ARBA" id="ARBA00023157"/>
    </source>
</evidence>
<dbReference type="InterPro" id="IPR016187">
    <property type="entry name" value="CTDL_fold"/>
</dbReference>
<dbReference type="VGNC" id="VGNC:88062">
    <property type="gene designation" value="FCER2"/>
</dbReference>
<dbReference type="CDD" id="cd03590">
    <property type="entry name" value="CLECT_DC-SIGN_like"/>
    <property type="match status" value="1"/>
</dbReference>
<dbReference type="SUPFAM" id="SSF56436">
    <property type="entry name" value="C-type lectin-like"/>
    <property type="match status" value="1"/>
</dbReference>
<proteinExistence type="predicted"/>
<dbReference type="InterPro" id="IPR033989">
    <property type="entry name" value="CD209-like_CTLD"/>
</dbReference>
<dbReference type="PROSITE" id="PS00615">
    <property type="entry name" value="C_TYPE_LECTIN_1"/>
    <property type="match status" value="1"/>
</dbReference>
<dbReference type="GO" id="GO:0038023">
    <property type="term" value="F:signaling receptor activity"/>
    <property type="evidence" value="ECO:0000318"/>
    <property type="project" value="GO_Central"/>
</dbReference>
<name>A0A286ZL46_PIG</name>
<dbReference type="Proteomes" id="UP000008227">
    <property type="component" value="Chromosome 2"/>
</dbReference>
<keyword evidence="7" id="KW-1185">Reference proteome</keyword>
<gene>
    <name evidence="6 8" type="primary">FCER2</name>
</gene>
<evidence type="ECO:0000256" key="3">
    <source>
        <dbReference type="SAM" id="MobiDB-lite"/>
    </source>
</evidence>
<evidence type="ECO:0000313" key="8">
    <source>
        <dbReference type="VGNC" id="VGNC:88062"/>
    </source>
</evidence>
<dbReference type="GeneTree" id="ENSGT00940000162574"/>
<protein>
    <submittedName>
        <fullName evidence="6">Fc epsilon receptor II</fullName>
    </submittedName>
</protein>
<keyword evidence="4" id="KW-0472">Membrane</keyword>
<dbReference type="InterPro" id="IPR050111">
    <property type="entry name" value="C-type_lectin/snaclec_domain"/>
</dbReference>
<dbReference type="GO" id="GO:0005886">
    <property type="term" value="C:plasma membrane"/>
    <property type="evidence" value="ECO:0000318"/>
    <property type="project" value="GO_Central"/>
</dbReference>
<sequence length="390" mass="43835">MTPHSQAEGRGPGPAVRHQGRASRGVQEPEFSKFPRRRRRCCRRGMQLALVGLMIAALWAGLLTLLLLWHWDTVRNLKQLEEAAALNVSQVSKDLERHKGDQMAQKSQAAQMLQDMARIQAEQKRMVSQESELFRNLDGLRADLSNLKSYSLNERHRALHSLGRLQEEVEKLWLELHESNGSGMDLLSAQTLEERLKPTLPIVPMAPTTAPTTVPTTVPTTTSTMVPTTIPTTMSTTVPTTMSTTVPTTADPLSLSSTPGSVCNTCPEEWVHFQRKCYYFGETAKKWIQAKYACSSLQGRLVSIHSQEEQDFLTKHAHIRGSWIGLRDLDIEGEFIWMDEKPLDYSNWQPGEPNDAGQGEHCVMMQASGQWNDAFCGSYLDWVCERLATC</sequence>
<reference evidence="6" key="2">
    <citation type="journal article" date="2020" name="Gigascience">
        <title>An improved pig reference genome sequence to enable pig genetics and genomics research.</title>
        <authorList>
            <person name="Warr A."/>
            <person name="Affara N."/>
            <person name="Aken B."/>
            <person name="Beiki H."/>
            <person name="Bickhart D.M."/>
            <person name="Billis K."/>
            <person name="Chow W."/>
            <person name="Eory L."/>
            <person name="Finlayson H.A."/>
            <person name="Flicek P."/>
            <person name="Giron C.G."/>
            <person name="Griffin D.K."/>
            <person name="Hall R."/>
            <person name="Hannum G."/>
            <person name="Hourlier T."/>
            <person name="Howe K."/>
            <person name="Hume D.A."/>
            <person name="Izuogu O."/>
            <person name="Kim K."/>
            <person name="Koren S."/>
            <person name="Liu H."/>
            <person name="Manchanda N."/>
            <person name="Martin F.J."/>
            <person name="Nonneman D.J."/>
            <person name="O'Connor R.E."/>
            <person name="Phillippy A.M."/>
            <person name="Rohrer G.A."/>
            <person name="Rosen B.D."/>
            <person name="Rund L.A."/>
            <person name="Sargent C.A."/>
            <person name="Schook L.B."/>
            <person name="Schroeder S.G."/>
            <person name="Schwartz A.S."/>
            <person name="Skinner B.M."/>
            <person name="Talbot R."/>
            <person name="Tseng E."/>
            <person name="Tuggle C.K."/>
            <person name="Watson M."/>
            <person name="Smith T.P.L."/>
            <person name="Archibald A.L."/>
        </authorList>
    </citation>
    <scope>NUCLEOTIDE SEQUENCE [LARGE SCALE GENOMIC DNA]</scope>
    <source>
        <strain evidence="6">Duroc</strain>
    </source>
</reference>
<dbReference type="PaxDb" id="9823-ENSSSCP00000014428"/>
<reference evidence="6" key="4">
    <citation type="submission" date="2025-09" db="UniProtKB">
        <authorList>
            <consortium name="Ensembl"/>
        </authorList>
    </citation>
    <scope>IDENTIFICATION</scope>
</reference>
<dbReference type="Gene3D" id="3.10.100.10">
    <property type="entry name" value="Mannose-Binding Protein A, subunit A"/>
    <property type="match status" value="1"/>
</dbReference>
<keyword evidence="2" id="KW-1015">Disulfide bond</keyword>
<dbReference type="Ensembl" id="ENSSSCT00000059283.3">
    <property type="protein sequence ID" value="ENSSSCP00000032166.2"/>
    <property type="gene ID" value="ENSSSCG00000040377.3"/>
</dbReference>
<feature type="region of interest" description="Disordered" evidence="3">
    <location>
        <begin position="202"/>
        <end position="244"/>
    </location>
</feature>
<dbReference type="Pfam" id="PF00059">
    <property type="entry name" value="Lectin_C"/>
    <property type="match status" value="1"/>
</dbReference>
<evidence type="ECO:0000313" key="7">
    <source>
        <dbReference type="Proteomes" id="UP000008227"/>
    </source>
</evidence>
<dbReference type="GlyGen" id="A0A286ZL46">
    <property type="glycosylation" value="1 site"/>
</dbReference>
<reference evidence="7" key="1">
    <citation type="submission" date="2009-11" db="EMBL/GenBank/DDBJ databases">
        <authorList>
            <consortium name="Porcine genome sequencing project"/>
        </authorList>
    </citation>
    <scope>NUCLEOTIDE SEQUENCE [LARGE SCALE GENOMIC DNA]</scope>
    <source>
        <strain evidence="7">Duroc</strain>
    </source>
</reference>
<dbReference type="ExpressionAtlas" id="A0A286ZL46">
    <property type="expression patterns" value="baseline and differential"/>
</dbReference>
<dbReference type="GO" id="GO:0006898">
    <property type="term" value="P:receptor-mediated endocytosis"/>
    <property type="evidence" value="ECO:0000318"/>
    <property type="project" value="GO_Central"/>
</dbReference>
<evidence type="ECO:0000256" key="4">
    <source>
        <dbReference type="SAM" id="Phobius"/>
    </source>
</evidence>
<dbReference type="InterPro" id="IPR018378">
    <property type="entry name" value="C-type_lectin_CS"/>
</dbReference>
<organism evidence="6 7">
    <name type="scientific">Sus scrofa</name>
    <name type="common">Pig</name>
    <dbReference type="NCBI Taxonomy" id="9823"/>
    <lineage>
        <taxon>Eukaryota</taxon>
        <taxon>Metazoa</taxon>
        <taxon>Chordata</taxon>
        <taxon>Craniata</taxon>
        <taxon>Vertebrata</taxon>
        <taxon>Euteleostomi</taxon>
        <taxon>Mammalia</taxon>
        <taxon>Eutheria</taxon>
        <taxon>Laurasiatheria</taxon>
        <taxon>Artiodactyla</taxon>
        <taxon>Suina</taxon>
        <taxon>Suidae</taxon>
        <taxon>Sus</taxon>
    </lineage>
</organism>
<dbReference type="FunCoup" id="A0A286ZL46">
    <property type="interactions" value="126"/>
</dbReference>
<dbReference type="InterPro" id="IPR016186">
    <property type="entry name" value="C-type_lectin-like/link_sf"/>
</dbReference>
<evidence type="ECO:0000313" key="6">
    <source>
        <dbReference type="Ensembl" id="ENSSSCP00000032166.2"/>
    </source>
</evidence>
<keyword evidence="4" id="KW-0812">Transmembrane</keyword>
<dbReference type="Bgee" id="ENSSSCG00000040377">
    <property type="expression patterns" value="Expressed in tonsil and 9 other cell types or tissues"/>
</dbReference>